<organism evidence="2">
    <name type="scientific">hydrothermal vent metagenome</name>
    <dbReference type="NCBI Taxonomy" id="652676"/>
    <lineage>
        <taxon>unclassified sequences</taxon>
        <taxon>metagenomes</taxon>
        <taxon>ecological metagenomes</taxon>
    </lineage>
</organism>
<proteinExistence type="predicted"/>
<evidence type="ECO:0000313" key="2">
    <source>
        <dbReference type="EMBL" id="SFV90640.1"/>
    </source>
</evidence>
<dbReference type="EMBL" id="FPIB01000019">
    <property type="protein sequence ID" value="SFV90640.1"/>
    <property type="molecule type" value="Genomic_DNA"/>
</dbReference>
<accession>A0A1W1E9P4</accession>
<name>A0A1W1E9P4_9ZZZZ</name>
<dbReference type="Gene3D" id="3.30.2310.20">
    <property type="entry name" value="RelE-like"/>
    <property type="match status" value="1"/>
</dbReference>
<reference evidence="2" key="1">
    <citation type="submission" date="2016-10" db="EMBL/GenBank/DDBJ databases">
        <authorList>
            <person name="de Groot N.N."/>
        </authorList>
    </citation>
    <scope>NUCLEOTIDE SEQUENCE</scope>
</reference>
<protein>
    <submittedName>
        <fullName evidence="2">Plasmid stabilization system protein</fullName>
    </submittedName>
</protein>
<dbReference type="AlphaFoldDB" id="A0A1W1E9P4"/>
<keyword evidence="1" id="KW-1277">Toxin-antitoxin system</keyword>
<dbReference type="Pfam" id="PF05016">
    <property type="entry name" value="ParE_toxin"/>
    <property type="match status" value="1"/>
</dbReference>
<evidence type="ECO:0000256" key="1">
    <source>
        <dbReference type="ARBA" id="ARBA00022649"/>
    </source>
</evidence>
<sequence length="97" mass="11610">MYQLVFKPEVYGDIKIAYDWYESQRVGLGEDFLLTLEASYATIARTPYQYQDIYKSVRRKLVHRFPYGVFFVIRENSVVVLAVLHTKRDPKSWEKRI</sequence>
<dbReference type="InterPro" id="IPR007712">
    <property type="entry name" value="RelE/ParE_toxin"/>
</dbReference>
<dbReference type="InterPro" id="IPR035093">
    <property type="entry name" value="RelE/ParE_toxin_dom_sf"/>
</dbReference>
<gene>
    <name evidence="2" type="ORF">MNB_SV-4-317</name>
</gene>